<organism evidence="1">
    <name type="scientific">Wuchereria bancrofti</name>
    <dbReference type="NCBI Taxonomy" id="6293"/>
    <lineage>
        <taxon>Eukaryota</taxon>
        <taxon>Metazoa</taxon>
        <taxon>Ecdysozoa</taxon>
        <taxon>Nematoda</taxon>
        <taxon>Chromadorea</taxon>
        <taxon>Rhabditida</taxon>
        <taxon>Spirurina</taxon>
        <taxon>Spiruromorpha</taxon>
        <taxon>Filarioidea</taxon>
        <taxon>Onchocercidae</taxon>
        <taxon>Wuchereria</taxon>
    </lineage>
</organism>
<proteinExistence type="predicted"/>
<name>A0A1I8EXJ2_WUCBA</name>
<dbReference type="WBParaSite" id="maker-PairedContig_6182-snap-gene-0.8-mRNA-1">
    <property type="protein sequence ID" value="maker-PairedContig_6182-snap-gene-0.8-mRNA-1"/>
    <property type="gene ID" value="maker-PairedContig_6182-snap-gene-0.8"/>
</dbReference>
<reference evidence="1" key="1">
    <citation type="submission" date="2016-11" db="UniProtKB">
        <authorList>
            <consortium name="WormBaseParasite"/>
        </authorList>
    </citation>
    <scope>IDENTIFICATION</scope>
    <source>
        <strain evidence="1">pt0022</strain>
    </source>
</reference>
<sequence>MLTGSRTHLQLYHIVSLQSMYHQACDVVHHLRYALSNYLQGLRINNGLTVMNSSDFYADWVWTM</sequence>
<evidence type="ECO:0000313" key="1">
    <source>
        <dbReference type="WBParaSite" id="maker-PairedContig_6182-snap-gene-0.8-mRNA-1"/>
    </source>
</evidence>
<dbReference type="AlphaFoldDB" id="A0A1I8EXJ2"/>
<accession>A0A1I8EXJ2</accession>
<protein>
    <submittedName>
        <fullName evidence="1">Uncharacterized protein</fullName>
    </submittedName>
</protein>